<dbReference type="InterPro" id="IPR002347">
    <property type="entry name" value="SDR_fam"/>
</dbReference>
<organism evidence="2 3">
    <name type="scientific">Ottowia thiooxydans</name>
    <dbReference type="NCBI Taxonomy" id="219182"/>
    <lineage>
        <taxon>Bacteria</taxon>
        <taxon>Pseudomonadati</taxon>
        <taxon>Pseudomonadota</taxon>
        <taxon>Betaproteobacteria</taxon>
        <taxon>Burkholderiales</taxon>
        <taxon>Comamonadaceae</taxon>
        <taxon>Ottowia</taxon>
    </lineage>
</organism>
<protein>
    <submittedName>
        <fullName evidence="2">Meso-butanediol dehydrogenase/(S,S)-butanediol dehydrogenase/diacetyl reductase</fullName>
        <ecNumber evidence="2">1.1.1.-</ecNumber>
        <ecNumber evidence="2">1.1.1.304</ecNumber>
        <ecNumber evidence="2">1.1.1.76</ecNumber>
    </submittedName>
</protein>
<comment type="caution">
    <text evidence="2">The sequence shown here is derived from an EMBL/GenBank/DDBJ whole genome shotgun (WGS) entry which is preliminary data.</text>
</comment>
<proteinExistence type="predicted"/>
<evidence type="ECO:0000259" key="1">
    <source>
        <dbReference type="SMART" id="SM00822"/>
    </source>
</evidence>
<accession>A0ABV2Q888</accession>
<gene>
    <name evidence="2" type="ORF">ABIE13_002367</name>
</gene>
<evidence type="ECO:0000313" key="3">
    <source>
        <dbReference type="Proteomes" id="UP001549320"/>
    </source>
</evidence>
<dbReference type="InterPro" id="IPR036291">
    <property type="entry name" value="NAD(P)-bd_dom_sf"/>
</dbReference>
<evidence type="ECO:0000313" key="2">
    <source>
        <dbReference type="EMBL" id="MET4577256.1"/>
    </source>
</evidence>
<dbReference type="GO" id="GO:0052588">
    <property type="term" value="F:diacetyl reductase ((S)-acetoin forming) (NAD+) activity"/>
    <property type="evidence" value="ECO:0007669"/>
    <property type="project" value="UniProtKB-EC"/>
</dbReference>
<dbReference type="PANTHER" id="PTHR43975:SF2">
    <property type="entry name" value="EG:BACR7A4.14 PROTEIN-RELATED"/>
    <property type="match status" value="1"/>
</dbReference>
<dbReference type="InterPro" id="IPR057326">
    <property type="entry name" value="KR_dom"/>
</dbReference>
<dbReference type="EC" id="1.1.1.76" evidence="2"/>
<dbReference type="RefSeq" id="WP_354443475.1">
    <property type="nucleotide sequence ID" value="NZ_JBEPSH010000004.1"/>
</dbReference>
<dbReference type="PROSITE" id="PS00061">
    <property type="entry name" value="ADH_SHORT"/>
    <property type="match status" value="1"/>
</dbReference>
<dbReference type="PRINTS" id="PR00080">
    <property type="entry name" value="SDRFAMILY"/>
</dbReference>
<sequence>MQIRYDNELVLVTGAASGIGRALALAFAEAGARLVLVDRSAEQLAATAAEIKAKGGAAPLVHELDITNRAGCKALAAKVMSEAGAVQHLINNAGTDGKADVGTEEADAVWDRVINVNLNGLHNMISAFVPHVLETRGTILNVGSTLSFLGKPRSVAYAASKAAVHNVTQSLAIELAPRGVRVNMLAPGVTESGLTAGLLANPQALADFLKRIPMGRASRPEEMAGAVLFACSSHASYMTGSTIAMDGGWLAH</sequence>
<dbReference type="Gene3D" id="3.40.50.720">
    <property type="entry name" value="NAD(P)-binding Rossmann-like Domain"/>
    <property type="match status" value="1"/>
</dbReference>
<keyword evidence="2" id="KW-0560">Oxidoreductase</keyword>
<dbReference type="GO" id="GO:0047512">
    <property type="term" value="F:(S,S)-butanediol dehydrogenase activity"/>
    <property type="evidence" value="ECO:0007669"/>
    <property type="project" value="UniProtKB-EC"/>
</dbReference>
<feature type="domain" description="Ketoreductase" evidence="1">
    <location>
        <begin position="8"/>
        <end position="192"/>
    </location>
</feature>
<keyword evidence="3" id="KW-1185">Reference proteome</keyword>
<dbReference type="PANTHER" id="PTHR43975">
    <property type="entry name" value="ZGC:101858"/>
    <property type="match status" value="1"/>
</dbReference>
<dbReference type="EC" id="1.1.1.-" evidence="2"/>
<dbReference type="EC" id="1.1.1.304" evidence="2"/>
<dbReference type="PRINTS" id="PR00081">
    <property type="entry name" value="GDHRDH"/>
</dbReference>
<dbReference type="Proteomes" id="UP001549320">
    <property type="component" value="Unassembled WGS sequence"/>
</dbReference>
<reference evidence="2 3" key="1">
    <citation type="submission" date="2024-06" db="EMBL/GenBank/DDBJ databases">
        <title>Sorghum-associated microbial communities from plants grown in Nebraska, USA.</title>
        <authorList>
            <person name="Schachtman D."/>
        </authorList>
    </citation>
    <scope>NUCLEOTIDE SEQUENCE [LARGE SCALE GENOMIC DNA]</scope>
    <source>
        <strain evidence="2 3">2709</strain>
    </source>
</reference>
<dbReference type="SMART" id="SM00822">
    <property type="entry name" value="PKS_KR"/>
    <property type="match status" value="1"/>
</dbReference>
<name>A0ABV2Q888_9BURK</name>
<dbReference type="SUPFAM" id="SSF51735">
    <property type="entry name" value="NAD(P)-binding Rossmann-fold domains"/>
    <property type="match status" value="1"/>
</dbReference>
<dbReference type="EMBL" id="JBEPSH010000004">
    <property type="protein sequence ID" value="MET4577256.1"/>
    <property type="molecule type" value="Genomic_DNA"/>
</dbReference>
<dbReference type="Pfam" id="PF13561">
    <property type="entry name" value="adh_short_C2"/>
    <property type="match status" value="1"/>
</dbReference>
<dbReference type="InterPro" id="IPR020904">
    <property type="entry name" value="Sc_DH/Rdtase_CS"/>
</dbReference>